<name>A0A2L0ES88_SORCE</name>
<evidence type="ECO:0000256" key="6">
    <source>
        <dbReference type="ARBA" id="ARBA00022842"/>
    </source>
</evidence>
<dbReference type="GO" id="GO:0004518">
    <property type="term" value="F:nuclease activity"/>
    <property type="evidence" value="ECO:0007669"/>
    <property type="project" value="UniProtKB-KW"/>
</dbReference>
<evidence type="ECO:0000256" key="2">
    <source>
        <dbReference type="ARBA" id="ARBA00022649"/>
    </source>
</evidence>
<dbReference type="GO" id="GO:0046872">
    <property type="term" value="F:metal ion binding"/>
    <property type="evidence" value="ECO:0007669"/>
    <property type="project" value="UniProtKB-KW"/>
</dbReference>
<feature type="domain" description="PIN" evidence="8">
    <location>
        <begin position="6"/>
        <end position="130"/>
    </location>
</feature>
<proteinExistence type="inferred from homology"/>
<evidence type="ECO:0000313" key="10">
    <source>
        <dbReference type="Proteomes" id="UP000238348"/>
    </source>
</evidence>
<dbReference type="AlphaFoldDB" id="A0A2L0ES88"/>
<evidence type="ECO:0000256" key="7">
    <source>
        <dbReference type="ARBA" id="ARBA00038093"/>
    </source>
</evidence>
<protein>
    <submittedName>
        <fullName evidence="9">PilT protein</fullName>
    </submittedName>
</protein>
<dbReference type="PANTHER" id="PTHR33653:SF1">
    <property type="entry name" value="RIBONUCLEASE VAPC2"/>
    <property type="match status" value="1"/>
</dbReference>
<evidence type="ECO:0000256" key="4">
    <source>
        <dbReference type="ARBA" id="ARBA00022723"/>
    </source>
</evidence>
<dbReference type="InterPro" id="IPR002716">
    <property type="entry name" value="PIN_dom"/>
</dbReference>
<dbReference type="Gene3D" id="3.40.50.1010">
    <property type="entry name" value="5'-nuclease"/>
    <property type="match status" value="1"/>
</dbReference>
<comment type="similarity">
    <text evidence="7">Belongs to the PINc/VapC protein family.</text>
</comment>
<evidence type="ECO:0000256" key="1">
    <source>
        <dbReference type="ARBA" id="ARBA00001946"/>
    </source>
</evidence>
<evidence type="ECO:0000256" key="3">
    <source>
        <dbReference type="ARBA" id="ARBA00022722"/>
    </source>
</evidence>
<dbReference type="EMBL" id="CP012673">
    <property type="protein sequence ID" value="AUX42163.1"/>
    <property type="molecule type" value="Genomic_DNA"/>
</dbReference>
<comment type="cofactor">
    <cofactor evidence="1">
        <name>Mg(2+)</name>
        <dbReference type="ChEBI" id="CHEBI:18420"/>
    </cofactor>
</comment>
<dbReference type="CDD" id="cd18747">
    <property type="entry name" value="PIN_VapC4-5_FitB-like"/>
    <property type="match status" value="1"/>
</dbReference>
<sequence>MTLRFLLDTSTISEPMKRAPDEVMVAKIEAHAHESALAAPGWHELRYGCRLLPSGKRRSALEAYLREVVYPALPILPYDTVAAAWHADERARLDGEGTPAPFVDGQIAAIAAVNDLILVTANVRDFQRFEGLKIESWASRKKKPS</sequence>
<dbReference type="InterPro" id="IPR029060">
    <property type="entry name" value="PIN-like_dom_sf"/>
</dbReference>
<accession>A0A2L0ES88</accession>
<organism evidence="9 10">
    <name type="scientific">Sorangium cellulosum</name>
    <name type="common">Polyangium cellulosum</name>
    <dbReference type="NCBI Taxonomy" id="56"/>
    <lineage>
        <taxon>Bacteria</taxon>
        <taxon>Pseudomonadati</taxon>
        <taxon>Myxococcota</taxon>
        <taxon>Polyangia</taxon>
        <taxon>Polyangiales</taxon>
        <taxon>Polyangiaceae</taxon>
        <taxon>Sorangium</taxon>
    </lineage>
</organism>
<gene>
    <name evidence="9" type="primary">pilT</name>
    <name evidence="9" type="ORF">SOCE26_035900</name>
</gene>
<dbReference type="Pfam" id="PF01850">
    <property type="entry name" value="PIN"/>
    <property type="match status" value="1"/>
</dbReference>
<dbReference type="SUPFAM" id="SSF88723">
    <property type="entry name" value="PIN domain-like"/>
    <property type="match status" value="1"/>
</dbReference>
<evidence type="ECO:0000313" key="9">
    <source>
        <dbReference type="EMBL" id="AUX42163.1"/>
    </source>
</evidence>
<reference evidence="9 10" key="1">
    <citation type="submission" date="2015-09" db="EMBL/GenBank/DDBJ databases">
        <title>Sorangium comparison.</title>
        <authorList>
            <person name="Zaburannyi N."/>
            <person name="Bunk B."/>
            <person name="Overmann J."/>
            <person name="Mueller R."/>
        </authorList>
    </citation>
    <scope>NUCLEOTIDE SEQUENCE [LARGE SCALE GENOMIC DNA]</scope>
    <source>
        <strain evidence="9 10">So ce26</strain>
    </source>
</reference>
<dbReference type="GO" id="GO:0016787">
    <property type="term" value="F:hydrolase activity"/>
    <property type="evidence" value="ECO:0007669"/>
    <property type="project" value="UniProtKB-KW"/>
</dbReference>
<evidence type="ECO:0000259" key="8">
    <source>
        <dbReference type="Pfam" id="PF01850"/>
    </source>
</evidence>
<keyword evidence="4" id="KW-0479">Metal-binding</keyword>
<dbReference type="InterPro" id="IPR050556">
    <property type="entry name" value="Type_II_TA_system_RNase"/>
</dbReference>
<dbReference type="OrthoDB" id="9815354at2"/>
<keyword evidence="6" id="KW-0460">Magnesium</keyword>
<dbReference type="PANTHER" id="PTHR33653">
    <property type="entry name" value="RIBONUCLEASE VAPC2"/>
    <property type="match status" value="1"/>
</dbReference>
<dbReference type="RefSeq" id="WP_104981021.1">
    <property type="nucleotide sequence ID" value="NZ_CP012673.1"/>
</dbReference>
<keyword evidence="3" id="KW-0540">Nuclease</keyword>
<keyword evidence="5" id="KW-0378">Hydrolase</keyword>
<evidence type="ECO:0000256" key="5">
    <source>
        <dbReference type="ARBA" id="ARBA00022801"/>
    </source>
</evidence>
<dbReference type="Proteomes" id="UP000238348">
    <property type="component" value="Chromosome"/>
</dbReference>
<keyword evidence="2" id="KW-1277">Toxin-antitoxin system</keyword>